<keyword evidence="2" id="KW-1185">Reference proteome</keyword>
<dbReference type="EMBL" id="CAJVPJ010000543">
    <property type="protein sequence ID" value="CAG8535657.1"/>
    <property type="molecule type" value="Genomic_DNA"/>
</dbReference>
<dbReference type="Proteomes" id="UP000789572">
    <property type="component" value="Unassembled WGS sequence"/>
</dbReference>
<accession>A0A9N9FID6</accession>
<gene>
    <name evidence="1" type="ORF">POCULU_LOCUS4278</name>
</gene>
<evidence type="ECO:0000313" key="1">
    <source>
        <dbReference type="EMBL" id="CAG8535657.1"/>
    </source>
</evidence>
<organism evidence="1 2">
    <name type="scientific">Paraglomus occultum</name>
    <dbReference type="NCBI Taxonomy" id="144539"/>
    <lineage>
        <taxon>Eukaryota</taxon>
        <taxon>Fungi</taxon>
        <taxon>Fungi incertae sedis</taxon>
        <taxon>Mucoromycota</taxon>
        <taxon>Glomeromycotina</taxon>
        <taxon>Glomeromycetes</taxon>
        <taxon>Paraglomerales</taxon>
        <taxon>Paraglomeraceae</taxon>
        <taxon>Paraglomus</taxon>
    </lineage>
</organism>
<evidence type="ECO:0000313" key="2">
    <source>
        <dbReference type="Proteomes" id="UP000789572"/>
    </source>
</evidence>
<sequence length="72" mass="7942">MVGYQCTSLPKCTPEAWSRQLVLYGGLTKSLFNIVYILNLVHLTWGCLAGSKAVTVWYGVLVGLLNPWLGEV</sequence>
<proteinExistence type="predicted"/>
<reference evidence="1" key="1">
    <citation type="submission" date="2021-06" db="EMBL/GenBank/DDBJ databases">
        <authorList>
            <person name="Kallberg Y."/>
            <person name="Tangrot J."/>
            <person name="Rosling A."/>
        </authorList>
    </citation>
    <scope>NUCLEOTIDE SEQUENCE</scope>
    <source>
        <strain evidence="1">IA702</strain>
    </source>
</reference>
<comment type="caution">
    <text evidence="1">The sequence shown here is derived from an EMBL/GenBank/DDBJ whole genome shotgun (WGS) entry which is preliminary data.</text>
</comment>
<protein>
    <submittedName>
        <fullName evidence="1">1154_t:CDS:1</fullName>
    </submittedName>
</protein>
<dbReference type="AlphaFoldDB" id="A0A9N9FID6"/>
<name>A0A9N9FID6_9GLOM</name>